<feature type="transmembrane region" description="Helical" evidence="7">
    <location>
        <begin position="135"/>
        <end position="153"/>
    </location>
</feature>
<feature type="transmembrane region" description="Helical" evidence="7">
    <location>
        <begin position="165"/>
        <end position="186"/>
    </location>
</feature>
<protein>
    <submittedName>
        <fullName evidence="9">Adenylate cyclase</fullName>
    </submittedName>
</protein>
<dbReference type="RefSeq" id="WP_100744206.1">
    <property type="nucleotide sequence ID" value="NZ_NPDW01000002.1"/>
</dbReference>
<dbReference type="EMBL" id="NPDX01000004">
    <property type="protein sequence ID" value="PJZ83992.1"/>
    <property type="molecule type" value="Genomic_DNA"/>
</dbReference>
<dbReference type="GO" id="GO:0006171">
    <property type="term" value="P:cAMP biosynthetic process"/>
    <property type="evidence" value="ECO:0007669"/>
    <property type="project" value="TreeGrafter"/>
</dbReference>
<evidence type="ECO:0000256" key="2">
    <source>
        <dbReference type="ARBA" id="ARBA00005381"/>
    </source>
</evidence>
<feature type="transmembrane region" description="Helical" evidence="7">
    <location>
        <begin position="110"/>
        <end position="128"/>
    </location>
</feature>
<feature type="domain" description="Guanylate cyclase" evidence="8">
    <location>
        <begin position="224"/>
        <end position="355"/>
    </location>
</feature>
<comment type="similarity">
    <text evidence="2">Belongs to the adenylyl cyclase class-3 family.</text>
</comment>
<dbReference type="GO" id="GO:0030313">
    <property type="term" value="C:cell envelope"/>
    <property type="evidence" value="ECO:0007669"/>
    <property type="project" value="UniProtKB-SubCell"/>
</dbReference>
<evidence type="ECO:0000313" key="10">
    <source>
        <dbReference type="Proteomes" id="UP000232145"/>
    </source>
</evidence>
<dbReference type="PROSITE" id="PS50125">
    <property type="entry name" value="GUANYLATE_CYCLASE_2"/>
    <property type="match status" value="1"/>
</dbReference>
<keyword evidence="3" id="KW-1003">Cell membrane</keyword>
<evidence type="ECO:0000256" key="5">
    <source>
        <dbReference type="ARBA" id="ARBA00022989"/>
    </source>
</evidence>
<feature type="transmembrane region" description="Helical" evidence="7">
    <location>
        <begin position="84"/>
        <end position="104"/>
    </location>
</feature>
<sequence>MKQSLVDEILIAREMKNEKTVALVRFALFSVTSTMDFLSYLGWISYTIVTPSLVTVSLDFTFLVFAALVLLFVFFLPYKPYLKFFTITLDYLIIGLMIFLDPTIQKENGLLYFIAMISAIFIYQFNLLRHSKIGTIYGAFLAFVYFLVISLGLGEGYPIDFIPMMFALGMMLAVGYVTTVSNIEMVKEANAKQMMERFLPSQLVSEFYKNKAQLEPGGENKEVTILFSDIRSFTKFSEQRSAEEVVQFLNEYLSRMTDVIFKFNGTIDKFIGDAIMTIFGAPFKRDDDALRAVKSAVAMIRELEELNLKMTSPEDKLEVGIGIHTGEAIVGNIGSDRRLDYTVIGDNVNLASRIEGLTKHYHCPILISEATYKQVVGKYSLDDGFEIREIDQVIVKGKSKPITVYEVICLSLP</sequence>
<evidence type="ECO:0000256" key="1">
    <source>
        <dbReference type="ARBA" id="ARBA00004196"/>
    </source>
</evidence>
<accession>A0A2N0AI70</accession>
<organism evidence="9 10">
    <name type="scientific">Leptospira harrisiae</name>
    <dbReference type="NCBI Taxonomy" id="2023189"/>
    <lineage>
        <taxon>Bacteria</taxon>
        <taxon>Pseudomonadati</taxon>
        <taxon>Spirochaetota</taxon>
        <taxon>Spirochaetia</taxon>
        <taxon>Leptospirales</taxon>
        <taxon>Leptospiraceae</taxon>
        <taxon>Leptospira</taxon>
    </lineage>
</organism>
<dbReference type="CDD" id="cd07302">
    <property type="entry name" value="CHD"/>
    <property type="match status" value="1"/>
</dbReference>
<dbReference type="PANTHER" id="PTHR43081:SF1">
    <property type="entry name" value="ADENYLATE CYCLASE, TERMINAL-DIFFERENTIATION SPECIFIC"/>
    <property type="match status" value="1"/>
</dbReference>
<feature type="transmembrane region" description="Helical" evidence="7">
    <location>
        <begin position="21"/>
        <end position="44"/>
    </location>
</feature>
<feature type="transmembrane region" description="Helical" evidence="7">
    <location>
        <begin position="56"/>
        <end position="77"/>
    </location>
</feature>
<evidence type="ECO:0000256" key="4">
    <source>
        <dbReference type="ARBA" id="ARBA00022692"/>
    </source>
</evidence>
<dbReference type="FunFam" id="3.30.70.1230:FF:000016">
    <property type="entry name" value="Adenylate/guanylate cyclase domain-containing protein"/>
    <property type="match status" value="1"/>
</dbReference>
<keyword evidence="10" id="KW-1185">Reference proteome</keyword>
<keyword evidence="4 7" id="KW-0812">Transmembrane</keyword>
<dbReference type="Pfam" id="PF00211">
    <property type="entry name" value="Guanylate_cyc"/>
    <property type="match status" value="1"/>
</dbReference>
<dbReference type="InterPro" id="IPR001054">
    <property type="entry name" value="A/G_cyclase"/>
</dbReference>
<proteinExistence type="inferred from homology"/>
<dbReference type="Gene3D" id="3.30.70.1230">
    <property type="entry name" value="Nucleotide cyclase"/>
    <property type="match status" value="1"/>
</dbReference>
<dbReference type="SMART" id="SM00044">
    <property type="entry name" value="CYCc"/>
    <property type="match status" value="1"/>
</dbReference>
<keyword evidence="5 7" id="KW-1133">Transmembrane helix</keyword>
<keyword evidence="6 7" id="KW-0472">Membrane</keyword>
<dbReference type="SUPFAM" id="SSF55073">
    <property type="entry name" value="Nucleotide cyclase"/>
    <property type="match status" value="1"/>
</dbReference>
<reference evidence="9 10" key="1">
    <citation type="submission" date="2017-07" db="EMBL/GenBank/DDBJ databases">
        <title>Leptospira spp. isolated from tropical soils.</title>
        <authorList>
            <person name="Thibeaux R."/>
            <person name="Iraola G."/>
            <person name="Ferres I."/>
            <person name="Bierque E."/>
            <person name="Girault D."/>
            <person name="Soupe-Gilbert M.-E."/>
            <person name="Picardeau M."/>
            <person name="Goarant C."/>
        </authorList>
    </citation>
    <scope>NUCLEOTIDE SEQUENCE [LARGE SCALE GENOMIC DNA]</scope>
    <source>
        <strain evidence="9 10">FH2-B-A1</strain>
    </source>
</reference>
<evidence type="ECO:0000259" key="8">
    <source>
        <dbReference type="PROSITE" id="PS50125"/>
    </source>
</evidence>
<evidence type="ECO:0000256" key="6">
    <source>
        <dbReference type="ARBA" id="ARBA00023136"/>
    </source>
</evidence>
<dbReference type="GO" id="GO:0004016">
    <property type="term" value="F:adenylate cyclase activity"/>
    <property type="evidence" value="ECO:0007669"/>
    <property type="project" value="UniProtKB-ARBA"/>
</dbReference>
<dbReference type="PANTHER" id="PTHR43081">
    <property type="entry name" value="ADENYLATE CYCLASE, TERMINAL-DIFFERENTIATION SPECIFIC-RELATED"/>
    <property type="match status" value="1"/>
</dbReference>
<dbReference type="Proteomes" id="UP000232145">
    <property type="component" value="Unassembled WGS sequence"/>
</dbReference>
<evidence type="ECO:0000256" key="7">
    <source>
        <dbReference type="SAM" id="Phobius"/>
    </source>
</evidence>
<evidence type="ECO:0000256" key="3">
    <source>
        <dbReference type="ARBA" id="ARBA00022475"/>
    </source>
</evidence>
<dbReference type="InterPro" id="IPR029787">
    <property type="entry name" value="Nucleotide_cyclase"/>
</dbReference>
<name>A0A2N0AI70_9LEPT</name>
<gene>
    <name evidence="9" type="ORF">CH364_14680</name>
</gene>
<dbReference type="GO" id="GO:0035556">
    <property type="term" value="P:intracellular signal transduction"/>
    <property type="evidence" value="ECO:0007669"/>
    <property type="project" value="InterPro"/>
</dbReference>
<evidence type="ECO:0000313" key="9">
    <source>
        <dbReference type="EMBL" id="PJZ83992.1"/>
    </source>
</evidence>
<comment type="subcellular location">
    <subcellularLocation>
        <location evidence="1">Cell envelope</location>
    </subcellularLocation>
</comment>
<comment type="caution">
    <text evidence="9">The sequence shown here is derived from an EMBL/GenBank/DDBJ whole genome shotgun (WGS) entry which is preliminary data.</text>
</comment>
<dbReference type="AlphaFoldDB" id="A0A2N0AI70"/>
<dbReference type="OrthoDB" id="9806704at2"/>
<dbReference type="InterPro" id="IPR050697">
    <property type="entry name" value="Adenylyl/Guanylyl_Cyclase_3/4"/>
</dbReference>